<evidence type="ECO:0000256" key="6">
    <source>
        <dbReference type="SAM" id="Coils"/>
    </source>
</evidence>
<dbReference type="Gene3D" id="1.10.10.10">
    <property type="entry name" value="Winged helix-like DNA-binding domain superfamily/Winged helix DNA-binding domain"/>
    <property type="match status" value="4"/>
</dbReference>
<keyword evidence="11" id="KW-1185">Reference proteome</keyword>
<comment type="caution">
    <text evidence="10">The sequence shown here is derived from an EMBL/GenBank/DDBJ whole genome shotgun (WGS) entry which is preliminary data.</text>
</comment>
<accession>A0ABT4CNV8</accession>
<gene>
    <name evidence="5 10" type="primary">recX</name>
    <name evidence="10" type="ORF">OXH55_08340</name>
</gene>
<dbReference type="InterPro" id="IPR053924">
    <property type="entry name" value="RecX_HTH_2nd"/>
</dbReference>
<reference evidence="10" key="1">
    <citation type="submission" date="2022-12" db="EMBL/GenBank/DDBJ databases">
        <authorList>
            <person name="Wang J."/>
        </authorList>
    </citation>
    <scope>NUCLEOTIDE SEQUENCE</scope>
    <source>
        <strain evidence="10">HY-42-06</strain>
    </source>
</reference>
<dbReference type="Proteomes" id="UP001079657">
    <property type="component" value="Unassembled WGS sequence"/>
</dbReference>
<feature type="domain" description="RecX first three-helical" evidence="9">
    <location>
        <begin position="63"/>
        <end position="102"/>
    </location>
</feature>
<sequence>MEKTITKIEVQKKNKKRVNVYLDEEFTFACSTDLVYYYRLEKNKKINLELLKDIIEEDNYLKAKNSALNIIEKSYKTEKQMFEKLVKIGYNEKTSARVMDFLREYSFVDDFKYTDMFIKDKSSSCGKNKIKYTLLRKGIPEEIVEEGLKKIDYDFEINTALRLAEKRYNIILKSEKNRYKIYKKLGDYLISRGYEFNIVNNVLNKVVKVENEVSNNENEVEKSNDMEELKELAEKRYRIISKSEKDGVKLYRKLGQYLIRRGYEWQDVKKVLKEII</sequence>
<evidence type="ECO:0000256" key="1">
    <source>
        <dbReference type="ARBA" id="ARBA00004496"/>
    </source>
</evidence>
<evidence type="ECO:0000259" key="7">
    <source>
        <dbReference type="Pfam" id="PF02631"/>
    </source>
</evidence>
<keyword evidence="4 5" id="KW-0963">Cytoplasm</keyword>
<evidence type="ECO:0000313" key="11">
    <source>
        <dbReference type="Proteomes" id="UP001079657"/>
    </source>
</evidence>
<comment type="function">
    <text evidence="5">Modulates RecA activity.</text>
</comment>
<dbReference type="EMBL" id="JAPQES010000002">
    <property type="protein sequence ID" value="MCY6370638.1"/>
    <property type="molecule type" value="Genomic_DNA"/>
</dbReference>
<dbReference type="NCBIfam" id="NF001058">
    <property type="entry name" value="PRK00117.4-1"/>
    <property type="match status" value="1"/>
</dbReference>
<dbReference type="InterPro" id="IPR053926">
    <property type="entry name" value="RecX_HTH_1st"/>
</dbReference>
<dbReference type="RefSeq" id="WP_268049406.1">
    <property type="nucleotide sequence ID" value="NZ_JAPQES010000002.1"/>
</dbReference>
<evidence type="ECO:0000256" key="2">
    <source>
        <dbReference type="ARBA" id="ARBA00009695"/>
    </source>
</evidence>
<dbReference type="InterPro" id="IPR036388">
    <property type="entry name" value="WH-like_DNA-bd_sf"/>
</dbReference>
<protein>
    <recommendedName>
        <fullName evidence="3 5">Regulatory protein RecX</fullName>
    </recommendedName>
</protein>
<dbReference type="HAMAP" id="MF_01114">
    <property type="entry name" value="RecX"/>
    <property type="match status" value="1"/>
</dbReference>
<evidence type="ECO:0000256" key="4">
    <source>
        <dbReference type="ARBA" id="ARBA00022490"/>
    </source>
</evidence>
<comment type="subcellular location">
    <subcellularLocation>
        <location evidence="1 5">Cytoplasm</location>
    </subcellularLocation>
</comment>
<evidence type="ECO:0000256" key="3">
    <source>
        <dbReference type="ARBA" id="ARBA00018111"/>
    </source>
</evidence>
<organism evidence="10 11">
    <name type="scientific">Clostridium ganghwense</name>
    <dbReference type="NCBI Taxonomy" id="312089"/>
    <lineage>
        <taxon>Bacteria</taxon>
        <taxon>Bacillati</taxon>
        <taxon>Bacillota</taxon>
        <taxon>Clostridia</taxon>
        <taxon>Eubacteriales</taxon>
        <taxon>Clostridiaceae</taxon>
        <taxon>Clostridium</taxon>
    </lineage>
</organism>
<feature type="domain" description="RecX third three-helical" evidence="8">
    <location>
        <begin position="226"/>
        <end position="272"/>
    </location>
</feature>
<dbReference type="Pfam" id="PF21981">
    <property type="entry name" value="RecX_HTH3"/>
    <property type="match status" value="2"/>
</dbReference>
<dbReference type="Pfam" id="PF02631">
    <property type="entry name" value="RecX_HTH2"/>
    <property type="match status" value="1"/>
</dbReference>
<dbReference type="NCBIfam" id="NF010732">
    <property type="entry name" value="PRK14134.1"/>
    <property type="match status" value="1"/>
</dbReference>
<dbReference type="Pfam" id="PF21982">
    <property type="entry name" value="RecX_HTH1"/>
    <property type="match status" value="1"/>
</dbReference>
<evidence type="ECO:0000313" key="10">
    <source>
        <dbReference type="EMBL" id="MCY6370638.1"/>
    </source>
</evidence>
<feature type="domain" description="RecX second three-helical" evidence="7">
    <location>
        <begin position="109"/>
        <end position="148"/>
    </location>
</feature>
<evidence type="ECO:0000259" key="8">
    <source>
        <dbReference type="Pfam" id="PF21981"/>
    </source>
</evidence>
<comment type="similarity">
    <text evidence="2 5">Belongs to the RecX family.</text>
</comment>
<feature type="coiled-coil region" evidence="6">
    <location>
        <begin position="199"/>
        <end position="236"/>
    </location>
</feature>
<proteinExistence type="inferred from homology"/>
<dbReference type="PANTHER" id="PTHR33602">
    <property type="entry name" value="REGULATORY PROTEIN RECX FAMILY PROTEIN"/>
    <property type="match status" value="1"/>
</dbReference>
<name>A0ABT4CNV8_9CLOT</name>
<dbReference type="InterPro" id="IPR053925">
    <property type="entry name" value="RecX_HTH_3rd"/>
</dbReference>
<feature type="domain" description="RecX third three-helical" evidence="8">
    <location>
        <begin position="157"/>
        <end position="203"/>
    </location>
</feature>
<evidence type="ECO:0000256" key="5">
    <source>
        <dbReference type="HAMAP-Rule" id="MF_01114"/>
    </source>
</evidence>
<dbReference type="InterPro" id="IPR003783">
    <property type="entry name" value="Regulatory_RecX"/>
</dbReference>
<evidence type="ECO:0000259" key="9">
    <source>
        <dbReference type="Pfam" id="PF21982"/>
    </source>
</evidence>
<keyword evidence="6" id="KW-0175">Coiled coil</keyword>
<dbReference type="PANTHER" id="PTHR33602:SF1">
    <property type="entry name" value="REGULATORY PROTEIN RECX FAMILY PROTEIN"/>
    <property type="match status" value="1"/>
</dbReference>